<name>A0ACC1BQN3_9ROSI</name>
<dbReference type="EMBL" id="CM047899">
    <property type="protein sequence ID" value="KAJ0101498.1"/>
    <property type="molecule type" value="Genomic_DNA"/>
</dbReference>
<keyword evidence="2" id="KW-1185">Reference proteome</keyword>
<comment type="caution">
    <text evidence="1">The sequence shown here is derived from an EMBL/GenBank/DDBJ whole genome shotgun (WGS) entry which is preliminary data.</text>
</comment>
<gene>
    <name evidence="1" type="ORF">Patl1_06692</name>
</gene>
<evidence type="ECO:0000313" key="1">
    <source>
        <dbReference type="EMBL" id="KAJ0101498.1"/>
    </source>
</evidence>
<dbReference type="Proteomes" id="UP001164250">
    <property type="component" value="Chromosome 3"/>
</dbReference>
<accession>A0ACC1BQN3</accession>
<evidence type="ECO:0000313" key="2">
    <source>
        <dbReference type="Proteomes" id="UP001164250"/>
    </source>
</evidence>
<organism evidence="1 2">
    <name type="scientific">Pistacia atlantica</name>
    <dbReference type="NCBI Taxonomy" id="434234"/>
    <lineage>
        <taxon>Eukaryota</taxon>
        <taxon>Viridiplantae</taxon>
        <taxon>Streptophyta</taxon>
        <taxon>Embryophyta</taxon>
        <taxon>Tracheophyta</taxon>
        <taxon>Spermatophyta</taxon>
        <taxon>Magnoliopsida</taxon>
        <taxon>eudicotyledons</taxon>
        <taxon>Gunneridae</taxon>
        <taxon>Pentapetalae</taxon>
        <taxon>rosids</taxon>
        <taxon>malvids</taxon>
        <taxon>Sapindales</taxon>
        <taxon>Anacardiaceae</taxon>
        <taxon>Pistacia</taxon>
    </lineage>
</organism>
<sequence length="331" mass="37520">MLAFIVFKKSLRDSLLFGFILNFKGMPDYVLIGGWRMRLLVDDEVLTTLMLSHMIVTAISAPIIRIFYKPERRLMSTDSSIEQRMMKPLQGMPLEMELRILFCINNEDNVNSLITLFKAWNPTEISPICAYAVHLMELIGRAEGLMIEKQWHVVSRMSSQPGFVITVFLIDFKGDYLVGNELETDLDNTAVKEFRTRTINNANVGFHEIEAYDSVQVMRAIISIEDKYDLVTVGQRRVANSILEKEMVPWVEQKELGILGDLIASSDFHRGMTSILVIQSAVTIRESLKSTVITSLERSSGFSTSTGDDSYPGRTFGRASERVLEILCTKI</sequence>
<reference evidence="2" key="1">
    <citation type="journal article" date="2023" name="G3 (Bethesda)">
        <title>Genome assembly and association tests identify interacting loci associated with vigor, precocity, and sex in interspecific pistachio rootstocks.</title>
        <authorList>
            <person name="Palmer W."/>
            <person name="Jacygrad E."/>
            <person name="Sagayaradj S."/>
            <person name="Cavanaugh K."/>
            <person name="Han R."/>
            <person name="Bertier L."/>
            <person name="Beede B."/>
            <person name="Kafkas S."/>
            <person name="Golino D."/>
            <person name="Preece J."/>
            <person name="Michelmore R."/>
        </authorList>
    </citation>
    <scope>NUCLEOTIDE SEQUENCE [LARGE SCALE GENOMIC DNA]</scope>
</reference>
<protein>
    <submittedName>
        <fullName evidence="1">Uncharacterized protein</fullName>
    </submittedName>
</protein>
<proteinExistence type="predicted"/>